<keyword evidence="7 10" id="KW-0408">Iron</keyword>
<dbReference type="PANTHER" id="PTHR13273:SF14">
    <property type="entry name" value="ANAMORSIN"/>
    <property type="match status" value="1"/>
</dbReference>
<comment type="similarity">
    <text evidence="2 10">Belongs to the anamorsin family.</text>
</comment>
<keyword evidence="8 10" id="KW-0411">Iron-sulfur</keyword>
<keyword evidence="4 10" id="KW-0963">Cytoplasm</keyword>
<name>A0ABR1PZ39_9PEZI</name>
<comment type="domain">
    <text evidence="10">The C-terminal domain binds 2 Fe-S clusters but is otherwise mostly in an intrinsically disordered conformation.</text>
</comment>
<keyword evidence="3 10" id="KW-0004">4Fe-4S</keyword>
<feature type="binding site" evidence="10">
    <location>
        <position position="276"/>
    </location>
    <ligand>
        <name>[2Fe-2S] cluster</name>
        <dbReference type="ChEBI" id="CHEBI:190135"/>
    </ligand>
</feature>
<keyword evidence="5 10" id="KW-0001">2Fe-2S</keyword>
<feature type="binding site" evidence="10">
    <location>
        <position position="335"/>
    </location>
    <ligand>
        <name>[4Fe-4S] cluster</name>
        <dbReference type="ChEBI" id="CHEBI:49883"/>
    </ligand>
</feature>
<evidence type="ECO:0000256" key="9">
    <source>
        <dbReference type="ARBA" id="ARBA00023128"/>
    </source>
</evidence>
<feature type="binding site" evidence="10">
    <location>
        <position position="260"/>
    </location>
    <ligand>
        <name>[2Fe-2S] cluster</name>
        <dbReference type="ChEBI" id="CHEBI:190135"/>
    </ligand>
</feature>
<evidence type="ECO:0000259" key="11">
    <source>
        <dbReference type="Pfam" id="PF05093"/>
    </source>
</evidence>
<dbReference type="Gene3D" id="3.40.50.11000">
    <property type="entry name" value="Fe-S cluster assembly protein Dre2, N-terminal domain"/>
    <property type="match status" value="1"/>
</dbReference>
<comment type="caution">
    <text evidence="10">Lacks conserved residue(s) required for the propagation of feature annotation.</text>
</comment>
<dbReference type="InterPro" id="IPR046408">
    <property type="entry name" value="CIAPIN1"/>
</dbReference>
<evidence type="ECO:0000256" key="7">
    <source>
        <dbReference type="ARBA" id="ARBA00023004"/>
    </source>
</evidence>
<keyword evidence="9 10" id="KW-0496">Mitochondrion</keyword>
<evidence type="ECO:0000256" key="8">
    <source>
        <dbReference type="ARBA" id="ARBA00023014"/>
    </source>
</evidence>
<feature type="domain" description="Fe-S cluster assembly protein Dre2 N-terminal" evidence="12">
    <location>
        <begin position="30"/>
        <end position="160"/>
    </location>
</feature>
<feature type="region of interest" description="Fe-S binding site A" evidence="10">
    <location>
        <begin position="260"/>
        <end position="276"/>
    </location>
</feature>
<dbReference type="InterPro" id="IPR007785">
    <property type="entry name" value="Anamorsin"/>
</dbReference>
<evidence type="ECO:0000256" key="5">
    <source>
        <dbReference type="ARBA" id="ARBA00022714"/>
    </source>
</evidence>
<feature type="binding site" evidence="10">
    <location>
        <position position="324"/>
    </location>
    <ligand>
        <name>[4Fe-4S] cluster</name>
        <dbReference type="ChEBI" id="CHEBI:49883"/>
    </ligand>
</feature>
<comment type="cofactor">
    <cofactor evidence="1 10">
        <name>[4Fe-4S] cluster</name>
        <dbReference type="ChEBI" id="CHEBI:49883"/>
    </cofactor>
</comment>
<feature type="domain" description="Anamorsin C-terminal" evidence="11">
    <location>
        <begin position="256"/>
        <end position="351"/>
    </location>
</feature>
<comment type="caution">
    <text evidence="13">The sequence shown here is derived from an EMBL/GenBank/DDBJ whole genome shotgun (WGS) entry which is preliminary data.</text>
</comment>
<comment type="domain">
    <text evidence="10">The N-terminal domain has structural similarity with S-adenosyl-L-methionine-dependent methyltransferases, but does not bind S-adenosyl-L-methionine. It is required for correct assembly of the 2 Fe-S clusters.</text>
</comment>
<dbReference type="HAMAP" id="MF_03115">
    <property type="entry name" value="Anamorsin"/>
    <property type="match status" value="1"/>
</dbReference>
<sequence length="358" mass="38111">MSPAAVTIDNTDDFVTPSAAAQRGGASPARTLLLAPPSIASHEEKLRDVLAAHDRSTTDLQMLDRLSAGLVSLPDDTYDLILVLSDADGFRIESTLLLNRDVFSKIVPALKVGGKVQAQDGSFGPDSKGPDSREAVLAGLVAADNGFLKANDAEAAVPLKLGFGKNRKKSSAGPAVESVTIHQAKGAEETLDMKPPAAKPAGVGFVDLSDDFDFPEDDGDLIDEDTLLTEEDLQKPLEIREYIVGQEPREPTDISVATECVPKVGKRRRACKDCTCGLAERLAQEDDKKRAEADSKLQSLKLGADDLTEVDFTVKGKVGSCGNCSLGDAFRCDGCPYIGMPAFKPGEEVRLLNNDVQL</sequence>
<comment type="domain">
    <text evidence="10">The twin Cx2C motifs are involved in the recognition by the mitochondrial MIA40-ERV1 disulfide relay system. The formation of 2 disulfide bonds in the Cx2C motifs through dithiol/disulfide exchange reactions effectively traps the protein in the mitochondrial intermembrane space.</text>
</comment>
<comment type="subcellular location">
    <subcellularLocation>
        <location evidence="10">Cytoplasm</location>
    </subcellularLocation>
    <subcellularLocation>
        <location evidence="10">Mitochondrion intermembrane space</location>
    </subcellularLocation>
</comment>
<evidence type="ECO:0000256" key="10">
    <source>
        <dbReference type="HAMAP-Rule" id="MF_03115"/>
    </source>
</evidence>
<feature type="region of interest" description="Fe-S binding site B" evidence="10">
    <location>
        <begin position="321"/>
        <end position="335"/>
    </location>
</feature>
<evidence type="ECO:0000256" key="1">
    <source>
        <dbReference type="ARBA" id="ARBA00001966"/>
    </source>
</evidence>
<reference evidence="13 14" key="1">
    <citation type="submission" date="2023-01" db="EMBL/GenBank/DDBJ databases">
        <title>Analysis of 21 Apiospora genomes using comparative genomics revels a genus with tremendous synthesis potential of carbohydrate active enzymes and secondary metabolites.</title>
        <authorList>
            <person name="Sorensen T."/>
        </authorList>
    </citation>
    <scope>NUCLEOTIDE SEQUENCE [LARGE SCALE GENOMIC DNA]</scope>
    <source>
        <strain evidence="13 14">CBS 24483</strain>
    </source>
</reference>
<evidence type="ECO:0000256" key="6">
    <source>
        <dbReference type="ARBA" id="ARBA00022723"/>
    </source>
</evidence>
<comment type="cofactor">
    <cofactor evidence="10">
        <name>[2Fe-2S] cluster</name>
        <dbReference type="ChEBI" id="CHEBI:190135"/>
    </cofactor>
</comment>
<keyword evidence="14" id="KW-1185">Reference proteome</keyword>
<feature type="binding site" evidence="10">
    <location>
        <position position="332"/>
    </location>
    <ligand>
        <name>[4Fe-4S] cluster</name>
        <dbReference type="ChEBI" id="CHEBI:49883"/>
    </ligand>
</feature>
<dbReference type="EMBL" id="JAQQWE010000008">
    <property type="protein sequence ID" value="KAK7943019.1"/>
    <property type="molecule type" value="Genomic_DNA"/>
</dbReference>
<evidence type="ECO:0000256" key="4">
    <source>
        <dbReference type="ARBA" id="ARBA00022490"/>
    </source>
</evidence>
<protein>
    <submittedName>
        <fullName evidence="13">Bcdre2</fullName>
    </submittedName>
</protein>
<accession>A0ABR1PZ39</accession>
<feature type="short sequence motif" description="Cx2C motif 2" evidence="10">
    <location>
        <begin position="332"/>
        <end position="335"/>
    </location>
</feature>
<feature type="binding site" evidence="10">
    <location>
        <position position="274"/>
    </location>
    <ligand>
        <name>[2Fe-2S] cluster</name>
        <dbReference type="ChEBI" id="CHEBI:190135"/>
    </ligand>
</feature>
<evidence type="ECO:0000256" key="2">
    <source>
        <dbReference type="ARBA" id="ARBA00008169"/>
    </source>
</evidence>
<feature type="binding site" evidence="10">
    <location>
        <position position="321"/>
    </location>
    <ligand>
        <name>[4Fe-4S] cluster</name>
        <dbReference type="ChEBI" id="CHEBI:49883"/>
    </ligand>
</feature>
<feature type="short sequence motif" description="Cx2C motif 1" evidence="10">
    <location>
        <begin position="321"/>
        <end position="324"/>
    </location>
</feature>
<keyword evidence="6 10" id="KW-0479">Metal-binding</keyword>
<dbReference type="Pfam" id="PF05093">
    <property type="entry name" value="CIAPIN1"/>
    <property type="match status" value="1"/>
</dbReference>
<evidence type="ECO:0000313" key="14">
    <source>
        <dbReference type="Proteomes" id="UP001391051"/>
    </source>
</evidence>
<dbReference type="Pfam" id="PF16803">
    <property type="entry name" value="DRE2_N"/>
    <property type="match status" value="1"/>
</dbReference>
<organism evidence="13 14">
    <name type="scientific">Apiospora aurea</name>
    <dbReference type="NCBI Taxonomy" id="335848"/>
    <lineage>
        <taxon>Eukaryota</taxon>
        <taxon>Fungi</taxon>
        <taxon>Dikarya</taxon>
        <taxon>Ascomycota</taxon>
        <taxon>Pezizomycotina</taxon>
        <taxon>Sordariomycetes</taxon>
        <taxon>Xylariomycetidae</taxon>
        <taxon>Amphisphaeriales</taxon>
        <taxon>Apiosporaceae</taxon>
        <taxon>Apiospora</taxon>
    </lineage>
</organism>
<dbReference type="Proteomes" id="UP001391051">
    <property type="component" value="Unassembled WGS sequence"/>
</dbReference>
<evidence type="ECO:0000313" key="13">
    <source>
        <dbReference type="EMBL" id="KAK7943019.1"/>
    </source>
</evidence>
<dbReference type="InterPro" id="IPR031838">
    <property type="entry name" value="Dre2_N"/>
</dbReference>
<evidence type="ECO:0000256" key="3">
    <source>
        <dbReference type="ARBA" id="ARBA00022485"/>
    </source>
</evidence>
<evidence type="ECO:0000259" key="12">
    <source>
        <dbReference type="Pfam" id="PF16803"/>
    </source>
</evidence>
<dbReference type="RefSeq" id="XP_066695050.1">
    <property type="nucleotide sequence ID" value="XM_066848354.1"/>
</dbReference>
<gene>
    <name evidence="13" type="ORF">PG986_012132</name>
</gene>
<dbReference type="PANTHER" id="PTHR13273">
    <property type="entry name" value="ANAMORSIN"/>
    <property type="match status" value="1"/>
</dbReference>
<dbReference type="GeneID" id="92081416"/>
<feature type="binding site" evidence="10">
    <location>
        <position position="271"/>
    </location>
    <ligand>
        <name>[2Fe-2S] cluster</name>
        <dbReference type="ChEBI" id="CHEBI:190135"/>
    </ligand>
</feature>
<proteinExistence type="inferred from homology"/>